<dbReference type="EMBL" id="CAJVPP010000697">
    <property type="protein sequence ID" value="CAG8504858.1"/>
    <property type="molecule type" value="Genomic_DNA"/>
</dbReference>
<protein>
    <submittedName>
        <fullName evidence="1">13856_t:CDS:1</fullName>
    </submittedName>
</protein>
<accession>A0A9N9F2V4</accession>
<evidence type="ECO:0000313" key="2">
    <source>
        <dbReference type="Proteomes" id="UP000789375"/>
    </source>
</evidence>
<organism evidence="1 2">
    <name type="scientific">Funneliformis mosseae</name>
    <name type="common">Endomycorrhizal fungus</name>
    <name type="synonym">Glomus mosseae</name>
    <dbReference type="NCBI Taxonomy" id="27381"/>
    <lineage>
        <taxon>Eukaryota</taxon>
        <taxon>Fungi</taxon>
        <taxon>Fungi incertae sedis</taxon>
        <taxon>Mucoromycota</taxon>
        <taxon>Glomeromycotina</taxon>
        <taxon>Glomeromycetes</taxon>
        <taxon>Glomerales</taxon>
        <taxon>Glomeraceae</taxon>
        <taxon>Funneliformis</taxon>
    </lineage>
</organism>
<dbReference type="Proteomes" id="UP000789375">
    <property type="component" value="Unassembled WGS sequence"/>
</dbReference>
<dbReference type="AlphaFoldDB" id="A0A9N9F2V4"/>
<sequence length="114" mass="13007">MTTSKQTIGLSKLDPGFTGRSNLRPTYPPQITIQEIIEFLSSTVPRRSFQPTNAFKVYRIATILQMRTNNNDLMILSGSLVSTNYSMESLEVKRTYQRLALEVNNELITRQIHA</sequence>
<evidence type="ECO:0000313" key="1">
    <source>
        <dbReference type="EMBL" id="CAG8504858.1"/>
    </source>
</evidence>
<proteinExistence type="predicted"/>
<reference evidence="1" key="1">
    <citation type="submission" date="2021-06" db="EMBL/GenBank/DDBJ databases">
        <authorList>
            <person name="Kallberg Y."/>
            <person name="Tangrot J."/>
            <person name="Rosling A."/>
        </authorList>
    </citation>
    <scope>NUCLEOTIDE SEQUENCE</scope>
    <source>
        <strain evidence="1">87-6 pot B 2015</strain>
    </source>
</reference>
<comment type="caution">
    <text evidence="1">The sequence shown here is derived from an EMBL/GenBank/DDBJ whole genome shotgun (WGS) entry which is preliminary data.</text>
</comment>
<name>A0A9N9F2V4_FUNMO</name>
<gene>
    <name evidence="1" type="ORF">FMOSSE_LOCUS4231</name>
</gene>
<keyword evidence="2" id="KW-1185">Reference proteome</keyword>